<dbReference type="AlphaFoldDB" id="A0AAD7E6P9"/>
<proteinExistence type="predicted"/>
<keyword evidence="2" id="KW-1185">Reference proteome</keyword>
<evidence type="ECO:0000313" key="2">
    <source>
        <dbReference type="Proteomes" id="UP001218218"/>
    </source>
</evidence>
<gene>
    <name evidence="1" type="ORF">DFH08DRAFT_828115</name>
</gene>
<name>A0AAD7E6P9_9AGAR</name>
<comment type="caution">
    <text evidence="1">The sequence shown here is derived from an EMBL/GenBank/DDBJ whole genome shotgun (WGS) entry which is preliminary data.</text>
</comment>
<sequence length="310" mass="33909">MASALGSTDGGSELSELISPFPGRIMSVTQLCAYKRERSQYKKEDYGRRGLQLGIGRKGTSQTTVVAFEKQGDIRFEPSQGKGDCIVEEPKSGVCDKGAMSVQGQWELAQETWGGDRTRVRRRVKRERCEAGECRGTGQAGGKIRAAAYHAGDVSGRMMRQGLHGMWWPRPRRQRRWRGSSKATTAAVAHVGDGTQCVSVRGRQRPPGGLLMVQEKARTGLWAMQKGSGGCRARLRMCVVRVVWIGIELRAAMTAGECEEATETTWATRGVMVAPHRSCGCRRRRAGWHGQHDIGEIDSGVVVYDGDAGA</sequence>
<evidence type="ECO:0000313" key="1">
    <source>
        <dbReference type="EMBL" id="KAJ7300836.1"/>
    </source>
</evidence>
<accession>A0AAD7E6P9</accession>
<organism evidence="1 2">
    <name type="scientific">Mycena albidolilacea</name>
    <dbReference type="NCBI Taxonomy" id="1033008"/>
    <lineage>
        <taxon>Eukaryota</taxon>
        <taxon>Fungi</taxon>
        <taxon>Dikarya</taxon>
        <taxon>Basidiomycota</taxon>
        <taxon>Agaricomycotina</taxon>
        <taxon>Agaricomycetes</taxon>
        <taxon>Agaricomycetidae</taxon>
        <taxon>Agaricales</taxon>
        <taxon>Marasmiineae</taxon>
        <taxon>Mycenaceae</taxon>
        <taxon>Mycena</taxon>
    </lineage>
</organism>
<dbReference type="EMBL" id="JARIHO010000151">
    <property type="protein sequence ID" value="KAJ7300836.1"/>
    <property type="molecule type" value="Genomic_DNA"/>
</dbReference>
<protein>
    <submittedName>
        <fullName evidence="1">Uncharacterized protein</fullName>
    </submittedName>
</protein>
<dbReference type="Proteomes" id="UP001218218">
    <property type="component" value="Unassembled WGS sequence"/>
</dbReference>
<reference evidence="1" key="1">
    <citation type="submission" date="2023-03" db="EMBL/GenBank/DDBJ databases">
        <title>Massive genome expansion in bonnet fungi (Mycena s.s.) driven by repeated elements and novel gene families across ecological guilds.</title>
        <authorList>
            <consortium name="Lawrence Berkeley National Laboratory"/>
            <person name="Harder C.B."/>
            <person name="Miyauchi S."/>
            <person name="Viragh M."/>
            <person name="Kuo A."/>
            <person name="Thoen E."/>
            <person name="Andreopoulos B."/>
            <person name="Lu D."/>
            <person name="Skrede I."/>
            <person name="Drula E."/>
            <person name="Henrissat B."/>
            <person name="Morin E."/>
            <person name="Kohler A."/>
            <person name="Barry K."/>
            <person name="LaButti K."/>
            <person name="Morin E."/>
            <person name="Salamov A."/>
            <person name="Lipzen A."/>
            <person name="Mereny Z."/>
            <person name="Hegedus B."/>
            <person name="Baldrian P."/>
            <person name="Stursova M."/>
            <person name="Weitz H."/>
            <person name="Taylor A."/>
            <person name="Grigoriev I.V."/>
            <person name="Nagy L.G."/>
            <person name="Martin F."/>
            <person name="Kauserud H."/>
        </authorList>
    </citation>
    <scope>NUCLEOTIDE SEQUENCE</scope>
    <source>
        <strain evidence="1">CBHHK002</strain>
    </source>
</reference>